<dbReference type="EMBL" id="CP094528">
    <property type="protein sequence ID" value="UOE45972.1"/>
    <property type="molecule type" value="Genomic_DNA"/>
</dbReference>
<evidence type="ECO:0000313" key="1">
    <source>
        <dbReference type="EMBL" id="UOE45972.1"/>
    </source>
</evidence>
<protein>
    <submittedName>
        <fullName evidence="1">Uncharacterized protein</fullName>
    </submittedName>
</protein>
<dbReference type="Proteomes" id="UP000832097">
    <property type="component" value="Chromosome"/>
</dbReference>
<name>A0ABY4C3C0_9MICO</name>
<accession>A0ABY4C3C0</accession>
<sequence>MTTTFADVRPPRRRVRVRALAGGLLGYWFTATVEGRRHAAGWALSHLRAHFAAHRALATQEAIFDGR</sequence>
<reference evidence="1 2" key="1">
    <citation type="submission" date="2022-03" db="EMBL/GenBank/DDBJ databases">
        <title>Mucilaginibacter sp. isolated from the gut of Protaetia brevitarsis seulensis larvae.</title>
        <authorList>
            <person name="Won M."/>
            <person name="Kim S.-J."/>
            <person name="Kwon S.-W."/>
        </authorList>
    </citation>
    <scope>NUCLEOTIDE SEQUENCE [LARGE SCALE GENOMIC DNA]</scope>
    <source>
        <strain evidence="1 2">CFWR-12</strain>
    </source>
</reference>
<gene>
    <name evidence="1" type="ORF">MTO99_09585</name>
</gene>
<dbReference type="RefSeq" id="WP_243558755.1">
    <property type="nucleotide sequence ID" value="NZ_CP094528.1"/>
</dbReference>
<keyword evidence="2" id="KW-1185">Reference proteome</keyword>
<evidence type="ECO:0000313" key="2">
    <source>
        <dbReference type="Proteomes" id="UP000832097"/>
    </source>
</evidence>
<proteinExistence type="predicted"/>
<organism evidence="1 2">
    <name type="scientific">Agromyces larvae</name>
    <dbReference type="NCBI Taxonomy" id="2929802"/>
    <lineage>
        <taxon>Bacteria</taxon>
        <taxon>Bacillati</taxon>
        <taxon>Actinomycetota</taxon>
        <taxon>Actinomycetes</taxon>
        <taxon>Micrococcales</taxon>
        <taxon>Microbacteriaceae</taxon>
        <taxon>Agromyces</taxon>
    </lineage>
</organism>